<dbReference type="PANTHER" id="PTHR42718:SF42">
    <property type="entry name" value="EXPORT PROTEIN"/>
    <property type="match status" value="1"/>
</dbReference>
<feature type="domain" description="Major facilitator superfamily (MFS) profile" evidence="8">
    <location>
        <begin position="19"/>
        <end position="493"/>
    </location>
</feature>
<evidence type="ECO:0000256" key="4">
    <source>
        <dbReference type="ARBA" id="ARBA00022692"/>
    </source>
</evidence>
<organism evidence="9 10">
    <name type="scientific">Solirubrobacter phytolaccae</name>
    <dbReference type="NCBI Taxonomy" id="1404360"/>
    <lineage>
        <taxon>Bacteria</taxon>
        <taxon>Bacillati</taxon>
        <taxon>Actinomycetota</taxon>
        <taxon>Thermoleophilia</taxon>
        <taxon>Solirubrobacterales</taxon>
        <taxon>Solirubrobacteraceae</taxon>
        <taxon>Solirubrobacter</taxon>
    </lineage>
</organism>
<feature type="transmembrane region" description="Helical" evidence="7">
    <location>
        <begin position="55"/>
        <end position="73"/>
    </location>
</feature>
<evidence type="ECO:0000313" key="9">
    <source>
        <dbReference type="EMBL" id="MDA0179070.1"/>
    </source>
</evidence>
<keyword evidence="4 7" id="KW-0812">Transmembrane</keyword>
<feature type="transmembrane region" description="Helical" evidence="7">
    <location>
        <begin position="337"/>
        <end position="356"/>
    </location>
</feature>
<keyword evidence="2" id="KW-0813">Transport</keyword>
<dbReference type="CDD" id="cd17321">
    <property type="entry name" value="MFS_MMR_MDR_like"/>
    <property type="match status" value="1"/>
</dbReference>
<feature type="transmembrane region" description="Helical" evidence="7">
    <location>
        <begin position="204"/>
        <end position="224"/>
    </location>
</feature>
<name>A0A9X3N5Z8_9ACTN</name>
<dbReference type="PRINTS" id="PR01036">
    <property type="entry name" value="TCRTETB"/>
</dbReference>
<feature type="transmembrane region" description="Helical" evidence="7">
    <location>
        <begin position="85"/>
        <end position="103"/>
    </location>
</feature>
<proteinExistence type="predicted"/>
<keyword evidence="10" id="KW-1185">Reference proteome</keyword>
<dbReference type="Gene3D" id="1.20.1720.10">
    <property type="entry name" value="Multidrug resistance protein D"/>
    <property type="match status" value="1"/>
</dbReference>
<evidence type="ECO:0000256" key="1">
    <source>
        <dbReference type="ARBA" id="ARBA00004651"/>
    </source>
</evidence>
<keyword evidence="5 7" id="KW-1133">Transmembrane helix</keyword>
<evidence type="ECO:0000313" key="10">
    <source>
        <dbReference type="Proteomes" id="UP001147653"/>
    </source>
</evidence>
<feature type="transmembrane region" description="Helical" evidence="7">
    <location>
        <begin position="172"/>
        <end position="192"/>
    </location>
</feature>
<feature type="transmembrane region" description="Helical" evidence="7">
    <location>
        <begin position="272"/>
        <end position="293"/>
    </location>
</feature>
<protein>
    <submittedName>
        <fullName evidence="9">MFS transporter</fullName>
    </submittedName>
</protein>
<sequence length="503" mass="52113">MKRNSLVSSEALDPRRWWTLAVLCLSLLVIGLDNTILNVALPTLQRDLDATTSELQWIVDVYMLVFAGVLLTAGSLGDRFGRKRALTLGLLIFGFGSLGSALAEDPAQLIAMRAVMGVGGAFIMPSTLSILTATFPAHERGKAIGIWAGFSGLGIAIGPVAGGWLIEHADWSWIFLVNLPIVLGALVAGRWLVPESRDESAPQLDLRGFTLSFAALSTLIWGLIEAPARGWTDGLVLAAFAVAAVVLVAFVRWERRAPAPMLDIALFRNPRFSASSAAISLAFFALFGMIFFLTQYLQMVRGYDALEAGLRTLPVAVGLILGGPSSAKLAERFGLRVVVPLGLVLVAGGMSLLALADADSGYGLIAGMLLLLGYGIGTAMAPATDAIMGSLPEAKMSVGSAINDTTRVAGGALGVAVLGSLLASGYRGDMDSFGGLPEVARDSLAGALMLGDPQVAAAAQDAFVSGMHTAALVAAAVALAGAAIAAIFLPSEERAPAREAVAA</sequence>
<evidence type="ECO:0000256" key="6">
    <source>
        <dbReference type="ARBA" id="ARBA00023136"/>
    </source>
</evidence>
<gene>
    <name evidence="9" type="ORF">OJ997_02090</name>
</gene>
<dbReference type="PROSITE" id="PS50850">
    <property type="entry name" value="MFS"/>
    <property type="match status" value="1"/>
</dbReference>
<dbReference type="Gene3D" id="1.20.1250.20">
    <property type="entry name" value="MFS general substrate transporter like domains"/>
    <property type="match status" value="1"/>
</dbReference>
<feature type="transmembrane region" description="Helical" evidence="7">
    <location>
        <begin position="109"/>
        <end position="131"/>
    </location>
</feature>
<keyword evidence="6 7" id="KW-0472">Membrane</keyword>
<comment type="caution">
    <text evidence="9">The sequence shown here is derived from an EMBL/GenBank/DDBJ whole genome shotgun (WGS) entry which is preliminary data.</text>
</comment>
<comment type="subcellular location">
    <subcellularLocation>
        <location evidence="1">Cell membrane</location>
        <topology evidence="1">Multi-pass membrane protein</topology>
    </subcellularLocation>
</comment>
<reference evidence="9" key="1">
    <citation type="submission" date="2022-10" db="EMBL/GenBank/DDBJ databases">
        <title>The WGS of Solirubrobacter phytolaccae KCTC 29190.</title>
        <authorList>
            <person name="Jiang Z."/>
        </authorList>
    </citation>
    <scope>NUCLEOTIDE SEQUENCE</scope>
    <source>
        <strain evidence="9">KCTC 29190</strain>
    </source>
</reference>
<dbReference type="GO" id="GO:0022857">
    <property type="term" value="F:transmembrane transporter activity"/>
    <property type="evidence" value="ECO:0007669"/>
    <property type="project" value="InterPro"/>
</dbReference>
<feature type="transmembrane region" description="Helical" evidence="7">
    <location>
        <begin position="143"/>
        <end position="166"/>
    </location>
</feature>
<dbReference type="EMBL" id="JAPDDP010000003">
    <property type="protein sequence ID" value="MDA0179070.1"/>
    <property type="molecule type" value="Genomic_DNA"/>
</dbReference>
<feature type="transmembrane region" description="Helical" evidence="7">
    <location>
        <begin position="470"/>
        <end position="489"/>
    </location>
</feature>
<dbReference type="SUPFAM" id="SSF103473">
    <property type="entry name" value="MFS general substrate transporter"/>
    <property type="match status" value="1"/>
</dbReference>
<accession>A0A9X3N5Z8</accession>
<evidence type="ECO:0000259" key="8">
    <source>
        <dbReference type="PROSITE" id="PS50850"/>
    </source>
</evidence>
<feature type="transmembrane region" description="Helical" evidence="7">
    <location>
        <begin position="230"/>
        <end position="251"/>
    </location>
</feature>
<dbReference type="GO" id="GO:0005886">
    <property type="term" value="C:plasma membrane"/>
    <property type="evidence" value="ECO:0007669"/>
    <property type="project" value="UniProtKB-SubCell"/>
</dbReference>
<keyword evidence="3" id="KW-1003">Cell membrane</keyword>
<dbReference type="InterPro" id="IPR004638">
    <property type="entry name" value="EmrB-like"/>
</dbReference>
<dbReference type="Proteomes" id="UP001147653">
    <property type="component" value="Unassembled WGS sequence"/>
</dbReference>
<dbReference type="AlphaFoldDB" id="A0A9X3N5Z8"/>
<dbReference type="RefSeq" id="WP_270023338.1">
    <property type="nucleotide sequence ID" value="NZ_JAPDDP010000003.1"/>
</dbReference>
<evidence type="ECO:0000256" key="2">
    <source>
        <dbReference type="ARBA" id="ARBA00022448"/>
    </source>
</evidence>
<dbReference type="InterPro" id="IPR011701">
    <property type="entry name" value="MFS"/>
</dbReference>
<dbReference type="InterPro" id="IPR036259">
    <property type="entry name" value="MFS_trans_sf"/>
</dbReference>
<dbReference type="NCBIfam" id="TIGR00711">
    <property type="entry name" value="efflux_EmrB"/>
    <property type="match status" value="1"/>
</dbReference>
<evidence type="ECO:0000256" key="3">
    <source>
        <dbReference type="ARBA" id="ARBA00022475"/>
    </source>
</evidence>
<dbReference type="Pfam" id="PF07690">
    <property type="entry name" value="MFS_1"/>
    <property type="match status" value="1"/>
</dbReference>
<dbReference type="PANTHER" id="PTHR42718">
    <property type="entry name" value="MAJOR FACILITATOR SUPERFAMILY MULTIDRUG TRANSPORTER MFSC"/>
    <property type="match status" value="1"/>
</dbReference>
<feature type="transmembrane region" description="Helical" evidence="7">
    <location>
        <begin position="362"/>
        <end position="387"/>
    </location>
</feature>
<evidence type="ECO:0000256" key="7">
    <source>
        <dbReference type="SAM" id="Phobius"/>
    </source>
</evidence>
<evidence type="ECO:0000256" key="5">
    <source>
        <dbReference type="ARBA" id="ARBA00022989"/>
    </source>
</evidence>
<dbReference type="InterPro" id="IPR020846">
    <property type="entry name" value="MFS_dom"/>
</dbReference>